<organism evidence="2 3">
    <name type="scientific">Coffea arabica</name>
    <name type="common">Arabian coffee</name>
    <dbReference type="NCBI Taxonomy" id="13443"/>
    <lineage>
        <taxon>Eukaryota</taxon>
        <taxon>Viridiplantae</taxon>
        <taxon>Streptophyta</taxon>
        <taxon>Embryophyta</taxon>
        <taxon>Tracheophyta</taxon>
        <taxon>Spermatophyta</taxon>
        <taxon>Magnoliopsida</taxon>
        <taxon>eudicotyledons</taxon>
        <taxon>Gunneridae</taxon>
        <taxon>Pentapetalae</taxon>
        <taxon>asterids</taxon>
        <taxon>lamiids</taxon>
        <taxon>Gentianales</taxon>
        <taxon>Rubiaceae</taxon>
        <taxon>Ixoroideae</taxon>
        <taxon>Gardenieae complex</taxon>
        <taxon>Bertiereae - Coffeeae clade</taxon>
        <taxon>Coffeeae</taxon>
        <taxon>Coffea</taxon>
    </lineage>
</organism>
<accession>A0A6P6V145</accession>
<evidence type="ECO:0008006" key="4">
    <source>
        <dbReference type="Google" id="ProtNLM"/>
    </source>
</evidence>
<dbReference type="InterPro" id="IPR036163">
    <property type="entry name" value="HMA_dom_sf"/>
</dbReference>
<dbReference type="Gene3D" id="3.30.70.100">
    <property type="match status" value="1"/>
</dbReference>
<feature type="region of interest" description="Disordered" evidence="1">
    <location>
        <begin position="1"/>
        <end position="20"/>
    </location>
</feature>
<protein>
    <recommendedName>
        <fullName evidence="4">HMA domain-containing protein</fullName>
    </recommendedName>
</protein>
<dbReference type="RefSeq" id="XP_027096420.1">
    <property type="nucleotide sequence ID" value="XM_027240619.2"/>
</dbReference>
<reference evidence="2" key="1">
    <citation type="journal article" date="2025" name="Foods">
        <title>Unveiling the Microbial Signatures of Arabica Coffee Cherries: Insights into Ripeness Specific Diversity, Functional Traits, and Implications for Quality and Safety.</title>
        <authorList>
            <consortium name="RefSeq"/>
            <person name="Tenea G.N."/>
            <person name="Cifuentes V."/>
            <person name="Reyes P."/>
            <person name="Cevallos-Vallejos M."/>
        </authorList>
    </citation>
    <scope>NUCLEOTIDE SEQUENCE [LARGE SCALE GENOMIC DNA]</scope>
</reference>
<evidence type="ECO:0000313" key="2">
    <source>
        <dbReference type="Proteomes" id="UP001652660"/>
    </source>
</evidence>
<gene>
    <name evidence="3" type="primary">LOC113716327</name>
</gene>
<evidence type="ECO:0000256" key="1">
    <source>
        <dbReference type="SAM" id="MobiDB-lite"/>
    </source>
</evidence>
<proteinExistence type="predicted"/>
<dbReference type="AlphaFoldDB" id="A0A6P6V145"/>
<sequence>MVLVDDQNKNNFSPIQGKKSRGMSISRPTLASIESLAIPVVQEVVFLADFRCAKCQQRVAEVMSKMNGETDSVVVSVLEKKVTVTCRLPTEADRGGASAPRPQVARLSKLAILLMRLSFSTCR</sequence>
<dbReference type="Proteomes" id="UP001652660">
    <property type="component" value="Chromosome 11c"/>
</dbReference>
<reference evidence="3" key="2">
    <citation type="submission" date="2025-08" db="UniProtKB">
        <authorList>
            <consortium name="RefSeq"/>
        </authorList>
    </citation>
    <scope>IDENTIFICATION</scope>
    <source>
        <tissue evidence="3">Leaves</tissue>
    </source>
</reference>
<dbReference type="OrthoDB" id="1649273at2759"/>
<name>A0A6P6V145_COFAR</name>
<evidence type="ECO:0000313" key="3">
    <source>
        <dbReference type="RefSeq" id="XP_027096420.1"/>
    </source>
</evidence>
<keyword evidence="2" id="KW-1185">Reference proteome</keyword>
<dbReference type="GO" id="GO:0046872">
    <property type="term" value="F:metal ion binding"/>
    <property type="evidence" value="ECO:0007669"/>
    <property type="project" value="InterPro"/>
</dbReference>
<dbReference type="GeneID" id="113716327"/>
<dbReference type="SUPFAM" id="SSF55008">
    <property type="entry name" value="HMA, heavy metal-associated domain"/>
    <property type="match status" value="1"/>
</dbReference>